<evidence type="ECO:0000256" key="1">
    <source>
        <dbReference type="ARBA" id="ARBA00010716"/>
    </source>
</evidence>
<evidence type="ECO:0000256" key="2">
    <source>
        <dbReference type="ARBA" id="ARBA00022723"/>
    </source>
</evidence>
<dbReference type="RefSeq" id="WP_093010123.1">
    <property type="nucleotide sequence ID" value="NZ_FOXV01000003.1"/>
</dbReference>
<dbReference type="SUPFAM" id="SSF51556">
    <property type="entry name" value="Metallo-dependent hydrolases"/>
    <property type="match status" value="1"/>
</dbReference>
<name>A0A1I5XCR1_9RHOB</name>
<feature type="binding site" evidence="7">
    <location>
        <begin position="213"/>
        <end position="214"/>
    </location>
    <ligand>
        <name>substrate</name>
    </ligand>
</feature>
<feature type="binding site" evidence="7">
    <location>
        <position position="134"/>
    </location>
    <ligand>
        <name>substrate</name>
    </ligand>
</feature>
<keyword evidence="3 5" id="KW-0378">Hydrolase</keyword>
<evidence type="ECO:0000256" key="3">
    <source>
        <dbReference type="ARBA" id="ARBA00022801"/>
    </source>
</evidence>
<dbReference type="GO" id="GO:0008448">
    <property type="term" value="F:N-acetylglucosamine-6-phosphate deacetylase activity"/>
    <property type="evidence" value="ECO:0007669"/>
    <property type="project" value="InterPro"/>
</dbReference>
<dbReference type="InterPro" id="IPR011059">
    <property type="entry name" value="Metal-dep_hydrolase_composite"/>
</dbReference>
<sequence>MERVTYHGGRVFDGHVLHENGAITIEDCYIIEGAEGHPIDLSGDILAPAFVDLQVNGGGGVLFNDDPSVETLQRIADAHIALGTGSLLPTLITDRPEITAAAIDAVAEARTRTMTGIEGLHLEGPHLSAAKHGAHAPELIRPIETADLAALIEAKARVGCLKVTVAPETVTTDQIARLSEAGIYVSLGHSACDAGTAQRAFAAGARGVTHLFNAMSQMQSRAPGLVGAALASQAWAGLIADGVHVAPDVMRVALAASPKIFLVSDAMAVAGTTLDHFTLNGRKILRRDGELRLEDGTLAGAYLDMARAVTVLVRQCDVPLSRALAMATRLPAEAAGLAPHIGCLKARAPCRAIRLRETADGFRVVPLDA</sequence>
<keyword evidence="4 5" id="KW-0119">Carbohydrate metabolism</keyword>
<dbReference type="Gene3D" id="2.30.40.10">
    <property type="entry name" value="Urease, subunit C, domain 1"/>
    <property type="match status" value="1"/>
</dbReference>
<evidence type="ECO:0000313" key="10">
    <source>
        <dbReference type="EMBL" id="SFQ29748.1"/>
    </source>
</evidence>
<proteinExistence type="inferred from homology"/>
<organism evidence="10 11">
    <name type="scientific">Roseivivax halotolerans</name>
    <dbReference type="NCBI Taxonomy" id="93684"/>
    <lineage>
        <taxon>Bacteria</taxon>
        <taxon>Pseudomonadati</taxon>
        <taxon>Pseudomonadota</taxon>
        <taxon>Alphaproteobacteria</taxon>
        <taxon>Rhodobacterales</taxon>
        <taxon>Roseobacteraceae</taxon>
        <taxon>Roseivivax</taxon>
    </lineage>
</organism>
<protein>
    <submittedName>
        <fullName evidence="10">N-acetylglucosamine-6-phosphate deacetylase</fullName>
    </submittedName>
</protein>
<evidence type="ECO:0000259" key="9">
    <source>
        <dbReference type="Pfam" id="PF01979"/>
    </source>
</evidence>
<dbReference type="GO" id="GO:0046872">
    <property type="term" value="F:metal ion binding"/>
    <property type="evidence" value="ECO:0007669"/>
    <property type="project" value="UniProtKB-KW"/>
</dbReference>
<keyword evidence="2 8" id="KW-0479">Metal-binding</keyword>
<comment type="similarity">
    <text evidence="1 5">Belongs to the metallo-dependent hydrolases superfamily. NagA family.</text>
</comment>
<feature type="domain" description="Amidohydrolase-related" evidence="9">
    <location>
        <begin position="45"/>
        <end position="346"/>
    </location>
</feature>
<feature type="binding site" evidence="8">
    <location>
        <position position="210"/>
    </location>
    <ligand>
        <name>Zn(2+)</name>
        <dbReference type="ChEBI" id="CHEBI:29105"/>
    </ligand>
</feature>
<dbReference type="Pfam" id="PF01979">
    <property type="entry name" value="Amidohydro_1"/>
    <property type="match status" value="1"/>
</dbReference>
<dbReference type="PANTHER" id="PTHR11113">
    <property type="entry name" value="N-ACETYLGLUCOSAMINE-6-PHOSPHATE DEACETYLASE"/>
    <property type="match status" value="1"/>
</dbReference>
<dbReference type="InterPro" id="IPR003764">
    <property type="entry name" value="GlcNAc_6-P_deAcase"/>
</dbReference>
<feature type="binding site" evidence="7">
    <location>
        <position position="221"/>
    </location>
    <ligand>
        <name>substrate</name>
    </ligand>
</feature>
<dbReference type="InterPro" id="IPR032466">
    <property type="entry name" value="Metal_Hydrolase"/>
</dbReference>
<feature type="binding site" evidence="7">
    <location>
        <position position="244"/>
    </location>
    <ligand>
        <name>substrate</name>
    </ligand>
</feature>
<evidence type="ECO:0000256" key="4">
    <source>
        <dbReference type="ARBA" id="ARBA00023277"/>
    </source>
</evidence>
<dbReference type="GO" id="GO:0006046">
    <property type="term" value="P:N-acetylglucosamine catabolic process"/>
    <property type="evidence" value="ECO:0007669"/>
    <property type="project" value="TreeGrafter"/>
</dbReference>
<feature type="binding site" evidence="8">
    <location>
        <position position="189"/>
    </location>
    <ligand>
        <name>Zn(2+)</name>
        <dbReference type="ChEBI" id="CHEBI:29105"/>
    </ligand>
</feature>
<evidence type="ECO:0000256" key="5">
    <source>
        <dbReference type="PIRNR" id="PIRNR038994"/>
    </source>
</evidence>
<comment type="cofactor">
    <cofactor evidence="8">
        <name>a divalent metal cation</name>
        <dbReference type="ChEBI" id="CHEBI:60240"/>
    </cofactor>
    <text evidence="8">Binds 1 divalent metal cation per subunit.</text>
</comment>
<keyword evidence="11" id="KW-1185">Reference proteome</keyword>
<dbReference type="EMBL" id="FOXV01000003">
    <property type="protein sequence ID" value="SFQ29748.1"/>
    <property type="molecule type" value="Genomic_DNA"/>
</dbReference>
<reference evidence="11" key="1">
    <citation type="submission" date="2016-10" db="EMBL/GenBank/DDBJ databases">
        <authorList>
            <person name="Varghese N."/>
            <person name="Submissions S."/>
        </authorList>
    </citation>
    <scope>NUCLEOTIDE SEQUENCE [LARGE SCALE GENOMIC DNA]</scope>
    <source>
        <strain evidence="11">JCM 10271</strain>
    </source>
</reference>
<dbReference type="STRING" id="93684.SAMN05421853_103305"/>
<dbReference type="AlphaFoldDB" id="A0A1I5XCR1"/>
<dbReference type="InterPro" id="IPR006680">
    <property type="entry name" value="Amidohydro-rel"/>
</dbReference>
<dbReference type="NCBIfam" id="TIGR00221">
    <property type="entry name" value="nagA"/>
    <property type="match status" value="1"/>
</dbReference>
<accession>A0A1I5XCR1</accession>
<dbReference type="PANTHER" id="PTHR11113:SF14">
    <property type="entry name" value="N-ACETYLGLUCOSAMINE-6-PHOSPHATE DEACETYLASE"/>
    <property type="match status" value="1"/>
</dbReference>
<dbReference type="PIRSF" id="PIRSF038994">
    <property type="entry name" value="NagA"/>
    <property type="match status" value="1"/>
</dbReference>
<evidence type="ECO:0000313" key="11">
    <source>
        <dbReference type="Proteomes" id="UP000243106"/>
    </source>
</evidence>
<evidence type="ECO:0000256" key="8">
    <source>
        <dbReference type="PIRSR" id="PIRSR038994-3"/>
    </source>
</evidence>
<evidence type="ECO:0000256" key="7">
    <source>
        <dbReference type="PIRSR" id="PIRSR038994-2"/>
    </source>
</evidence>
<evidence type="ECO:0000256" key="6">
    <source>
        <dbReference type="PIRSR" id="PIRSR038994-1"/>
    </source>
</evidence>
<dbReference type="Gene3D" id="3.20.20.140">
    <property type="entry name" value="Metal-dependent hydrolases"/>
    <property type="match status" value="1"/>
</dbReference>
<feature type="active site" description="Proton donor/acceptor" evidence="6">
    <location>
        <position position="265"/>
    </location>
</feature>
<gene>
    <name evidence="10" type="ORF">SAMN05421853_103305</name>
</gene>
<feature type="binding site" evidence="7">
    <location>
        <begin position="298"/>
        <end position="300"/>
    </location>
    <ligand>
        <name>substrate</name>
    </ligand>
</feature>
<feature type="binding site" evidence="8">
    <location>
        <position position="123"/>
    </location>
    <ligand>
        <name>Zn(2+)</name>
        <dbReference type="ChEBI" id="CHEBI:29105"/>
    </ligand>
</feature>
<dbReference type="Proteomes" id="UP000243106">
    <property type="component" value="Unassembled WGS sequence"/>
</dbReference>